<dbReference type="EMBL" id="LN907858">
    <property type="protein sequence ID" value="CUU40593.1"/>
    <property type="molecule type" value="Genomic_DNA"/>
</dbReference>
<evidence type="ECO:0000313" key="3">
    <source>
        <dbReference type="Proteomes" id="UP000029925"/>
    </source>
</evidence>
<organism evidence="1 4">
    <name type="scientific">Helicobacter typhlonius</name>
    <dbReference type="NCBI Taxonomy" id="76936"/>
    <lineage>
        <taxon>Bacteria</taxon>
        <taxon>Pseudomonadati</taxon>
        <taxon>Campylobacterota</taxon>
        <taxon>Epsilonproteobacteria</taxon>
        <taxon>Campylobacterales</taxon>
        <taxon>Helicobacteraceae</taxon>
        <taxon>Helicobacter</taxon>
    </lineage>
</organism>
<dbReference type="Proteomes" id="UP000029925">
    <property type="component" value="Unassembled WGS sequence"/>
</dbReference>
<dbReference type="InterPro" id="IPR047937">
    <property type="entry name" value="Eex_IncN-like"/>
</dbReference>
<dbReference type="NCBIfam" id="NF033894">
    <property type="entry name" value="Eex_IncN"/>
    <property type="match status" value="1"/>
</dbReference>
<dbReference type="STRING" id="76936.BN2458_PEG1710"/>
<evidence type="ECO:0000313" key="2">
    <source>
        <dbReference type="EMBL" id="TLD79242.1"/>
    </source>
</evidence>
<reference evidence="1" key="2">
    <citation type="submission" date="2015-11" db="EMBL/GenBank/DDBJ databases">
        <authorList>
            <person name="Zhang Y."/>
            <person name="Guo Z."/>
        </authorList>
    </citation>
    <scope>NUCLEOTIDE SEQUENCE</scope>
    <source>
        <strain evidence="1">1</strain>
    </source>
</reference>
<dbReference type="PROSITE" id="PS51257">
    <property type="entry name" value="PROKAR_LIPOPROTEIN"/>
    <property type="match status" value="1"/>
</dbReference>
<sequence>MKKIVVFSVVVVATLTLSGCGDSVKSVEEYSKLEKAELGKMLKECENKFEKIFDSPEAWEGKGEAAELEGISQKIYKSRGGEEKHPSKDYFGFVGYGLVTDDELKKFGNSRYAELVECGRIQIAEKGGMEVINKPRKSIAEKYRNVGK</sequence>
<dbReference type="GeneID" id="78151864"/>
<dbReference type="AlphaFoldDB" id="A0A099UHL7"/>
<evidence type="ECO:0000313" key="1">
    <source>
        <dbReference type="EMBL" id="CUU40593.1"/>
    </source>
</evidence>
<reference evidence="4" key="3">
    <citation type="submission" date="2015-11" db="EMBL/GenBank/DDBJ databases">
        <authorList>
            <person name="Anvar S.Y."/>
        </authorList>
    </citation>
    <scope>NUCLEOTIDE SEQUENCE [LARGE SCALE GENOMIC DNA]</scope>
</reference>
<dbReference type="KEGG" id="hty:BN2458_PEG1710"/>
<keyword evidence="3" id="KW-1185">Reference proteome</keyword>
<dbReference type="OrthoDB" id="5330050at2"/>
<gene>
    <name evidence="1" type="ORF">BN2458_PEG1710</name>
    <name evidence="2" type="ORF">LS75_002820</name>
</gene>
<evidence type="ECO:0000313" key="4">
    <source>
        <dbReference type="Proteomes" id="UP000064525"/>
    </source>
</evidence>
<protein>
    <recommendedName>
        <fullName evidence="5">Lipoprotein</fullName>
    </recommendedName>
</protein>
<reference evidence="2 3" key="1">
    <citation type="journal article" date="2014" name="Genome Announc.">
        <title>Draft genome sequences of eight enterohepatic helicobacter species isolated from both laboratory and wild rodents.</title>
        <authorList>
            <person name="Sheh A."/>
            <person name="Shen Z."/>
            <person name="Fox J.G."/>
        </authorList>
    </citation>
    <scope>NUCLEOTIDE SEQUENCE [LARGE SCALE GENOMIC DNA]</scope>
    <source>
        <strain evidence="2 3">MIT 98-6810</strain>
    </source>
</reference>
<dbReference type="Proteomes" id="UP000064525">
    <property type="component" value="Chromosome I"/>
</dbReference>
<dbReference type="RefSeq" id="WP_034327728.1">
    <property type="nucleotide sequence ID" value="NZ_CAJTQN010000003.1"/>
</dbReference>
<proteinExistence type="predicted"/>
<dbReference type="PATRIC" id="fig|76936.10.peg.1670"/>
<evidence type="ECO:0008006" key="5">
    <source>
        <dbReference type="Google" id="ProtNLM"/>
    </source>
</evidence>
<dbReference type="EMBL" id="JRPF02000002">
    <property type="protein sequence ID" value="TLD79242.1"/>
    <property type="molecule type" value="Genomic_DNA"/>
</dbReference>
<accession>A0A099UHL7</accession>
<name>A0A099UHL7_9HELI</name>